<dbReference type="GO" id="GO:0008834">
    <property type="term" value="F:ditrans,polycis-undecaprenyl-diphosphate synthase [(2E,6E)-farnesyl-diphosphate specific] activity"/>
    <property type="evidence" value="ECO:0007669"/>
    <property type="project" value="TreeGrafter"/>
</dbReference>
<dbReference type="GO" id="GO:0005829">
    <property type="term" value="C:cytosol"/>
    <property type="evidence" value="ECO:0007669"/>
    <property type="project" value="TreeGrafter"/>
</dbReference>
<dbReference type="eggNOG" id="COG0020">
    <property type="taxonomic scope" value="Bacteria"/>
</dbReference>
<comment type="cofactor">
    <cofactor evidence="2">
        <name>Mg(2+)</name>
        <dbReference type="ChEBI" id="CHEBI:18420"/>
    </cofactor>
    <text evidence="2">Binds 2 magnesium ions per subunit.</text>
</comment>
<dbReference type="PROSITE" id="PS01066">
    <property type="entry name" value="UPP_SYNTHASE"/>
    <property type="match status" value="1"/>
</dbReference>
<comment type="subunit">
    <text evidence="2">Homodimer.</text>
</comment>
<reference evidence="3 6" key="2">
    <citation type="submission" date="2016-11" db="EMBL/GenBank/DDBJ databases">
        <title>Genomic analysis of Caldithrix abyssi and proposal of a novel bacterial phylum Caldithrichaeota.</title>
        <authorList>
            <person name="Kublanov I."/>
            <person name="Sigalova O."/>
            <person name="Gavrilov S."/>
            <person name="Lebedinsky A."/>
            <person name="Ivanova N."/>
            <person name="Daum C."/>
            <person name="Reddy T."/>
            <person name="Klenk H.P."/>
            <person name="Goker M."/>
            <person name="Reva O."/>
            <person name="Miroshnichenko M."/>
            <person name="Kyprides N."/>
            <person name="Woyke T."/>
            <person name="Gelfand M."/>
        </authorList>
    </citation>
    <scope>NUCLEOTIDE SEQUENCE [LARGE SCALE GENOMIC DNA]</scope>
    <source>
        <strain evidence="3 6">LF13</strain>
    </source>
</reference>
<keyword evidence="1 2" id="KW-0808">Transferase</keyword>
<feature type="binding site" evidence="2">
    <location>
        <begin position="26"/>
        <end position="29"/>
    </location>
    <ligand>
        <name>substrate</name>
    </ligand>
</feature>
<proteinExistence type="inferred from homology"/>
<feature type="binding site" evidence="2">
    <location>
        <position position="193"/>
    </location>
    <ligand>
        <name>substrate</name>
    </ligand>
</feature>
<feature type="active site" description="Proton acceptor" evidence="2">
    <location>
        <position position="73"/>
    </location>
</feature>
<accession>H1XU46</accession>
<dbReference type="EC" id="2.5.1.-" evidence="2"/>
<evidence type="ECO:0000256" key="2">
    <source>
        <dbReference type="HAMAP-Rule" id="MF_01139"/>
    </source>
</evidence>
<dbReference type="InterPro" id="IPR036424">
    <property type="entry name" value="UPP_synth-like_sf"/>
</dbReference>
<evidence type="ECO:0000313" key="3">
    <source>
        <dbReference type="EMBL" id="APF17435.1"/>
    </source>
</evidence>
<dbReference type="EMBL" id="CP018099">
    <property type="protein sequence ID" value="APF17435.1"/>
    <property type="molecule type" value="Genomic_DNA"/>
</dbReference>
<gene>
    <name evidence="3" type="ORF">Cabys_684</name>
    <name evidence="4" type="ORF">Calab_1922</name>
</gene>
<organism evidence="4 5">
    <name type="scientific">Caldithrix abyssi DSM 13497</name>
    <dbReference type="NCBI Taxonomy" id="880073"/>
    <lineage>
        <taxon>Bacteria</taxon>
        <taxon>Pseudomonadati</taxon>
        <taxon>Calditrichota</taxon>
        <taxon>Calditrichia</taxon>
        <taxon>Calditrichales</taxon>
        <taxon>Calditrichaceae</taxon>
        <taxon>Caldithrix</taxon>
    </lineage>
</organism>
<feature type="binding site" evidence="2">
    <location>
        <position position="212"/>
    </location>
    <ligand>
        <name>Mg(2+)</name>
        <dbReference type="ChEBI" id="CHEBI:18420"/>
    </ligand>
</feature>
<dbReference type="InterPro" id="IPR018520">
    <property type="entry name" value="UPP_synth-like_CS"/>
</dbReference>
<dbReference type="NCBIfam" id="TIGR00055">
    <property type="entry name" value="uppS"/>
    <property type="match status" value="1"/>
</dbReference>
<keyword evidence="2" id="KW-0479">Metal-binding</keyword>
<dbReference type="Proteomes" id="UP000183868">
    <property type="component" value="Chromosome"/>
</dbReference>
<feature type="binding site" evidence="2">
    <location>
        <position position="38"/>
    </location>
    <ligand>
        <name>substrate</name>
    </ligand>
</feature>
<feature type="binding site" evidence="2">
    <location>
        <position position="30"/>
    </location>
    <ligand>
        <name>substrate</name>
    </ligand>
</feature>
<protein>
    <recommendedName>
        <fullName evidence="2">Isoprenyl transferase</fullName>
        <ecNumber evidence="2">2.5.1.-</ecNumber>
    </recommendedName>
</protein>
<dbReference type="HOGENOM" id="CLU_038505_1_1_0"/>
<keyword evidence="5" id="KW-1185">Reference proteome</keyword>
<keyword evidence="2" id="KW-0460">Magnesium</keyword>
<dbReference type="AlphaFoldDB" id="H1XU46"/>
<evidence type="ECO:0000256" key="1">
    <source>
        <dbReference type="ARBA" id="ARBA00022679"/>
    </source>
</evidence>
<dbReference type="EMBL" id="CM001402">
    <property type="protein sequence ID" value="EHO41536.1"/>
    <property type="molecule type" value="Genomic_DNA"/>
</dbReference>
<dbReference type="Gene3D" id="3.40.1180.10">
    <property type="entry name" value="Decaprenyl diphosphate synthase-like"/>
    <property type="match status" value="1"/>
</dbReference>
<feature type="active site" evidence="2">
    <location>
        <position position="25"/>
    </location>
</feature>
<dbReference type="NCBIfam" id="NF011405">
    <property type="entry name" value="PRK14830.1"/>
    <property type="match status" value="1"/>
</dbReference>
<sequence length="255" mass="29386">MKLEEKIQIIKESGNIPRHVGVIMDGNGRWAKRRGLPRVAGHGEGVNSVEAIVEACGELGVDYLTIYTFSEENWRRPSWEVASLMQLLVSTINRKIKRLMEQNVKIQTIGHLEKLPDFARNSMQKAMEMTKDNTGLTLNVALSYGGRQELVDSFKKLAQEIKAGRLDERHINEETIAQFLYTANQPDPDLIIRTGGEKRISNFLLWQIAYAEIYFTETAWPDFRKPQFVDAIWDYAHRERRFGMVSEQLNNEMNV</sequence>
<reference evidence="4 5" key="1">
    <citation type="submission" date="2011-09" db="EMBL/GenBank/DDBJ databases">
        <title>The permanent draft genome of Caldithrix abyssi DSM 13497.</title>
        <authorList>
            <consortium name="US DOE Joint Genome Institute (JGI-PGF)"/>
            <person name="Lucas S."/>
            <person name="Han J."/>
            <person name="Lapidus A."/>
            <person name="Bruce D."/>
            <person name="Goodwin L."/>
            <person name="Pitluck S."/>
            <person name="Peters L."/>
            <person name="Kyrpides N."/>
            <person name="Mavromatis K."/>
            <person name="Ivanova N."/>
            <person name="Mikhailova N."/>
            <person name="Chertkov O."/>
            <person name="Detter J.C."/>
            <person name="Tapia R."/>
            <person name="Han C."/>
            <person name="Land M."/>
            <person name="Hauser L."/>
            <person name="Markowitz V."/>
            <person name="Cheng J.-F."/>
            <person name="Hugenholtz P."/>
            <person name="Woyke T."/>
            <person name="Wu D."/>
            <person name="Spring S."/>
            <person name="Brambilla E."/>
            <person name="Klenk H.-P."/>
            <person name="Eisen J.A."/>
        </authorList>
    </citation>
    <scope>NUCLEOTIDE SEQUENCE [LARGE SCALE GENOMIC DNA]</scope>
    <source>
        <strain evidence="4 5">DSM 13497</strain>
    </source>
</reference>
<feature type="binding site" evidence="2">
    <location>
        <begin position="70"/>
        <end position="72"/>
    </location>
    <ligand>
        <name>substrate</name>
    </ligand>
</feature>
<dbReference type="InParanoid" id="H1XU46"/>
<dbReference type="GO" id="GO:0016094">
    <property type="term" value="P:polyprenol biosynthetic process"/>
    <property type="evidence" value="ECO:0007669"/>
    <property type="project" value="TreeGrafter"/>
</dbReference>
<feature type="binding site" evidence="2">
    <location>
        <position position="74"/>
    </location>
    <ligand>
        <name>substrate</name>
    </ligand>
</feature>
<evidence type="ECO:0000313" key="6">
    <source>
        <dbReference type="Proteomes" id="UP000183868"/>
    </source>
</evidence>
<evidence type="ECO:0000313" key="4">
    <source>
        <dbReference type="EMBL" id="EHO41536.1"/>
    </source>
</evidence>
<dbReference type="KEGG" id="caby:Cabys_684"/>
<dbReference type="CDD" id="cd00475">
    <property type="entry name" value="Cis_IPPS"/>
    <property type="match status" value="1"/>
</dbReference>
<dbReference type="OrthoDB" id="4191603at2"/>
<dbReference type="FunFam" id="3.40.1180.10:FF:000001">
    <property type="entry name" value="(2E,6E)-farnesyl-diphosphate-specific ditrans,polycis-undecaprenyl-diphosphate synthase"/>
    <property type="match status" value="1"/>
</dbReference>
<dbReference type="STRING" id="880073.Cabys_684"/>
<dbReference type="HAMAP" id="MF_01139">
    <property type="entry name" value="ISPT"/>
    <property type="match status" value="1"/>
</dbReference>
<name>H1XU46_CALAY</name>
<dbReference type="Pfam" id="PF01255">
    <property type="entry name" value="Prenyltransf"/>
    <property type="match status" value="1"/>
</dbReference>
<dbReference type="InterPro" id="IPR001441">
    <property type="entry name" value="UPP_synth-like"/>
</dbReference>
<dbReference type="SUPFAM" id="SSF64005">
    <property type="entry name" value="Undecaprenyl diphosphate synthase"/>
    <property type="match status" value="1"/>
</dbReference>
<feature type="binding site" evidence="2">
    <location>
        <position position="42"/>
    </location>
    <ligand>
        <name>substrate</name>
    </ligand>
</feature>
<dbReference type="GO" id="GO:0030145">
    <property type="term" value="F:manganese ion binding"/>
    <property type="evidence" value="ECO:0007669"/>
    <property type="project" value="TreeGrafter"/>
</dbReference>
<comment type="function">
    <text evidence="2">Catalyzes the condensation of isopentenyl diphosphate (IPP) with allylic pyrophosphates generating different type of terpenoids.</text>
</comment>
<dbReference type="PaxDb" id="880073-Calab_1922"/>
<feature type="binding site" evidence="2">
    <location>
        <begin position="199"/>
        <end position="201"/>
    </location>
    <ligand>
        <name>substrate</name>
    </ligand>
</feature>
<dbReference type="FunCoup" id="H1XU46">
    <property type="interactions" value="486"/>
</dbReference>
<dbReference type="Proteomes" id="UP000004671">
    <property type="component" value="Chromosome"/>
</dbReference>
<feature type="binding site" evidence="2">
    <location>
        <position position="76"/>
    </location>
    <ligand>
        <name>substrate</name>
    </ligand>
</feature>
<comment type="similarity">
    <text evidence="2">Belongs to the UPP synthase family.</text>
</comment>
<feature type="binding site" evidence="2">
    <location>
        <position position="25"/>
    </location>
    <ligand>
        <name>Mg(2+)</name>
        <dbReference type="ChEBI" id="CHEBI:18420"/>
    </ligand>
</feature>
<dbReference type="RefSeq" id="WP_006928683.1">
    <property type="nucleotide sequence ID" value="NZ_CM001402.1"/>
</dbReference>
<dbReference type="PANTHER" id="PTHR10291:SF0">
    <property type="entry name" value="DEHYDRODOLICHYL DIPHOSPHATE SYNTHASE 2"/>
    <property type="match status" value="1"/>
</dbReference>
<dbReference type="PANTHER" id="PTHR10291">
    <property type="entry name" value="DEHYDRODOLICHYL DIPHOSPHATE SYNTHASE FAMILY MEMBER"/>
    <property type="match status" value="1"/>
</dbReference>
<dbReference type="GO" id="GO:0000287">
    <property type="term" value="F:magnesium ion binding"/>
    <property type="evidence" value="ECO:0007669"/>
    <property type="project" value="UniProtKB-UniRule"/>
</dbReference>
<evidence type="ECO:0000313" key="5">
    <source>
        <dbReference type="Proteomes" id="UP000004671"/>
    </source>
</evidence>